<evidence type="ECO:0000259" key="16">
    <source>
        <dbReference type="Pfam" id="PF04811"/>
    </source>
</evidence>
<feature type="domain" description="Sec23/Sec24 beta-sandwich" evidence="18">
    <location>
        <begin position="555"/>
        <end position="637"/>
    </location>
</feature>
<dbReference type="Pfam" id="PF08033">
    <property type="entry name" value="Sec23_BS"/>
    <property type="match status" value="1"/>
</dbReference>
<evidence type="ECO:0000256" key="13">
    <source>
        <dbReference type="SAM" id="MobiDB-lite"/>
    </source>
</evidence>
<keyword evidence="5" id="KW-0813">Transport</keyword>
<dbReference type="InterPro" id="IPR036174">
    <property type="entry name" value="Znf_Sec23_Sec24_sf"/>
</dbReference>
<keyword evidence="7" id="KW-0256">Endoplasmic reticulum</keyword>
<dbReference type="Pfam" id="PF00626">
    <property type="entry name" value="Gelsolin"/>
    <property type="match status" value="1"/>
</dbReference>
<dbReference type="STRING" id="763406.A0A1E3NNU1"/>
<feature type="domain" description="Zinc finger Sec23/Sec24-type" evidence="15">
    <location>
        <begin position="236"/>
        <end position="272"/>
    </location>
</feature>
<dbReference type="GeneID" id="30177599"/>
<dbReference type="SUPFAM" id="SSF82919">
    <property type="entry name" value="Zn-finger domain of Sec23/24"/>
    <property type="match status" value="1"/>
</dbReference>
<dbReference type="Gene3D" id="2.60.40.1670">
    <property type="entry name" value="beta-sandwich domain of Sec23/24"/>
    <property type="match status" value="1"/>
</dbReference>
<keyword evidence="11" id="KW-0472">Membrane</keyword>
<dbReference type="InterPro" id="IPR036175">
    <property type="entry name" value="Sec23/24_helical_dom_sf"/>
</dbReference>
<dbReference type="GO" id="GO:0070971">
    <property type="term" value="C:endoplasmic reticulum exit site"/>
    <property type="evidence" value="ECO:0007669"/>
    <property type="project" value="EnsemblFungi"/>
</dbReference>
<dbReference type="EMBL" id="KV454002">
    <property type="protein sequence ID" value="ODQ47759.1"/>
    <property type="molecule type" value="Genomic_DNA"/>
</dbReference>
<dbReference type="InterPro" id="IPR050550">
    <property type="entry name" value="SEC23_SEC24_subfamily"/>
</dbReference>
<evidence type="ECO:0000256" key="6">
    <source>
        <dbReference type="ARBA" id="ARBA00022490"/>
    </source>
</evidence>
<dbReference type="SUPFAM" id="SSF81995">
    <property type="entry name" value="beta-sandwich domain of Sec23/24"/>
    <property type="match status" value="1"/>
</dbReference>
<comment type="subcellular location">
    <subcellularLocation>
        <location evidence="3">Cytoplasm</location>
    </subcellularLocation>
    <subcellularLocation>
        <location evidence="2">Endoplasmic reticulum membrane</location>
        <topology evidence="2">Peripheral membrane protein</topology>
        <orientation evidence="2">Cytoplasmic side</orientation>
    </subcellularLocation>
    <subcellularLocation>
        <location evidence="1">Golgi apparatus membrane</location>
        <topology evidence="1">Peripheral membrane protein</topology>
        <orientation evidence="1">Cytoplasmic side</orientation>
    </subcellularLocation>
</comment>
<keyword evidence="20" id="KW-1185">Reference proteome</keyword>
<dbReference type="Proteomes" id="UP000094455">
    <property type="component" value="Unassembled WGS sequence"/>
</dbReference>
<evidence type="ECO:0000256" key="7">
    <source>
        <dbReference type="ARBA" id="ARBA00022824"/>
    </source>
</evidence>
<keyword evidence="10" id="KW-0333">Golgi apparatus</keyword>
<dbReference type="PANTHER" id="PTHR13803:SF39">
    <property type="entry name" value="SECRETORY 24AB, ISOFORM A"/>
    <property type="match status" value="1"/>
</dbReference>
<dbReference type="GO" id="GO:0000139">
    <property type="term" value="C:Golgi membrane"/>
    <property type="evidence" value="ECO:0007669"/>
    <property type="project" value="UniProtKB-SubCell"/>
</dbReference>
<evidence type="ECO:0000256" key="5">
    <source>
        <dbReference type="ARBA" id="ARBA00022448"/>
    </source>
</evidence>
<evidence type="ECO:0000256" key="2">
    <source>
        <dbReference type="ARBA" id="ARBA00004397"/>
    </source>
</evidence>
<dbReference type="InterPro" id="IPR036180">
    <property type="entry name" value="Gelsolin-like_dom_sf"/>
</dbReference>
<protein>
    <recommendedName>
        <fullName evidence="21">Protein transport protein SEC24</fullName>
    </recommendedName>
</protein>
<dbReference type="AlphaFoldDB" id="A0A1E3NNU1"/>
<dbReference type="OrthoDB" id="49016at2759"/>
<keyword evidence="8" id="KW-0931">ER-Golgi transport</keyword>
<dbReference type="Gene3D" id="3.40.50.410">
    <property type="entry name" value="von Willebrand factor, type A domain"/>
    <property type="match status" value="1"/>
</dbReference>
<dbReference type="InterPro" id="IPR006895">
    <property type="entry name" value="Znf_Sec23_Sec24"/>
</dbReference>
<dbReference type="InterPro" id="IPR006900">
    <property type="entry name" value="Sec23/24_helical_dom"/>
</dbReference>
<evidence type="ECO:0000259" key="17">
    <source>
        <dbReference type="Pfam" id="PF04815"/>
    </source>
</evidence>
<accession>A0A1E3NNU1</accession>
<dbReference type="InterPro" id="IPR006896">
    <property type="entry name" value="Sec23/24_trunk_dom"/>
</dbReference>
<dbReference type="GO" id="GO:0006886">
    <property type="term" value="P:intracellular protein transport"/>
    <property type="evidence" value="ECO:0007669"/>
    <property type="project" value="InterPro"/>
</dbReference>
<evidence type="ECO:0008006" key="21">
    <source>
        <dbReference type="Google" id="ProtNLM"/>
    </source>
</evidence>
<evidence type="ECO:0000256" key="12">
    <source>
        <dbReference type="ARBA" id="ARBA00025471"/>
    </source>
</evidence>
<evidence type="ECO:0000259" key="15">
    <source>
        <dbReference type="Pfam" id="PF04810"/>
    </source>
</evidence>
<feature type="domain" description="Sec23/Sec24 helical" evidence="17">
    <location>
        <begin position="648"/>
        <end position="750"/>
    </location>
</feature>
<proteinExistence type="inferred from homology"/>
<dbReference type="SUPFAM" id="SSF81811">
    <property type="entry name" value="Helical domain of Sec23/24"/>
    <property type="match status" value="1"/>
</dbReference>
<dbReference type="GO" id="GO:0005789">
    <property type="term" value="C:endoplasmic reticulum membrane"/>
    <property type="evidence" value="ECO:0007669"/>
    <property type="project" value="UniProtKB-SubCell"/>
</dbReference>
<dbReference type="RefSeq" id="XP_019018872.1">
    <property type="nucleotide sequence ID" value="XM_019160912.1"/>
</dbReference>
<evidence type="ECO:0000313" key="19">
    <source>
        <dbReference type="EMBL" id="ODQ47759.1"/>
    </source>
</evidence>
<dbReference type="InterPro" id="IPR036465">
    <property type="entry name" value="vWFA_dom_sf"/>
</dbReference>
<evidence type="ECO:0000256" key="4">
    <source>
        <dbReference type="ARBA" id="ARBA00008334"/>
    </source>
</evidence>
<dbReference type="GO" id="GO:1990753">
    <property type="term" value="C:equatorial cell cortex"/>
    <property type="evidence" value="ECO:0007669"/>
    <property type="project" value="EnsemblFungi"/>
</dbReference>
<comment type="similarity">
    <text evidence="4">Belongs to the SEC23/SEC24 family. SEC24 subfamily.</text>
</comment>
<evidence type="ECO:0000313" key="20">
    <source>
        <dbReference type="Proteomes" id="UP000094455"/>
    </source>
</evidence>
<evidence type="ECO:0000256" key="10">
    <source>
        <dbReference type="ARBA" id="ARBA00023034"/>
    </source>
</evidence>
<evidence type="ECO:0000259" key="18">
    <source>
        <dbReference type="Pfam" id="PF08033"/>
    </source>
</evidence>
<evidence type="ECO:0000256" key="1">
    <source>
        <dbReference type="ARBA" id="ARBA00004255"/>
    </source>
</evidence>
<feature type="region of interest" description="Disordered" evidence="13">
    <location>
        <begin position="1"/>
        <end position="38"/>
    </location>
</feature>
<dbReference type="GO" id="GO:0030127">
    <property type="term" value="C:COPII vesicle coat"/>
    <property type="evidence" value="ECO:0007669"/>
    <property type="project" value="InterPro"/>
</dbReference>
<name>A0A1E3NNU1_9ASCO</name>
<comment type="function">
    <text evidence="12">Component of the coat protein complex II (COPII) which promotes the formation of transport vesicles from the endoplasmic reticulum (ER). The coat has two main functions, the physical deformation of the endoplasmic reticulum membrane into vesicles and the selection of cargo molecules.</text>
</comment>
<dbReference type="InterPro" id="IPR012990">
    <property type="entry name" value="Beta-sandwich_Sec23_24"/>
</dbReference>
<feature type="domain" description="Sec23/Sec24 trunk" evidence="16">
    <location>
        <begin position="304"/>
        <end position="548"/>
    </location>
</feature>
<dbReference type="Gene3D" id="1.20.120.730">
    <property type="entry name" value="Sec23/Sec24 helical domain"/>
    <property type="match status" value="1"/>
</dbReference>
<dbReference type="GO" id="GO:0005801">
    <property type="term" value="C:cis-Golgi network"/>
    <property type="evidence" value="ECO:0007669"/>
    <property type="project" value="EnsemblFungi"/>
</dbReference>
<evidence type="ECO:0000256" key="11">
    <source>
        <dbReference type="ARBA" id="ARBA00023136"/>
    </source>
</evidence>
<dbReference type="InterPro" id="IPR007123">
    <property type="entry name" value="Gelsolin-like_dom"/>
</dbReference>
<evidence type="ECO:0000259" key="14">
    <source>
        <dbReference type="Pfam" id="PF00626"/>
    </source>
</evidence>
<sequence length="935" mass="103509">MSNRRRAYPQPAYNPNLGAVQSNPGTPQAGGVAPNGFPIVNNNNNNNLLSSNTNAPYQASPYDQLNQGMGAMSLNNNGYQQPMQSQPFLQQQQQQPLQQQSVYSAAQPVNTNALNTNLPYGAQAPGMAVGINGMPSGQLDVQMNALYSTDVMKDLPPPILDLQFPPPPINLPASATVTSSPESNVQPDFIRSTLNVVPSSSSLLKKSKLPFALVIRPYLSLTDEESPVPIINDGIITRCRRCRSYLNPFVEIRQDGLKWKCNFCALLNDLPAALKSNSLLNRYELNYGVTEFMATPEYMVRAPQSLNLVFLLDVTRNTIQNGLLATTVRTILDSLDRIPNDQGRTNVCFIGVDKRLSYFSIPPDSDSSKDISMMVVAPPTDDDDIIIPSPDDLMVNLKYCRNNIEKLLSNFSSYFMSNQSTDLDLGNALRSGHSLLEKIGGKMIVVSSTMPNIGKGKLTVRDEVSVAGKSKESTALLTANNSFYKSFAIDCNKSQITVDMFLASSTYQDVATLSNLTKFTAGQTHFYPAWNASNLEDITKFSKEFSNHLSMEIALEAVMRIRCSDGLKGNAYFGNFFSRSSDLLSFPSFPRDQSYVVEIGIDNDVRRSVVYFQTAVLHTTCHGDRRIRVLTLALPTSKDLTSVYASADQLAITNYFAHIAVDKTLTSSLDSARDYLNKSILDILLLYKKEIVAGNVGSSSPLQLSTNLRMLPLLVQSLIKHIAFRNGIVPSDHRAAAINKIGSLPLPELIQYIYPSIYSLHDMPDECGLPYEGEDDYEDIIPKIHGETILPECINATFNYLQKYGLYLIQTNNELFLYIGGDSVEQLLLDVFGLSTIGEILTGKHELPELDNEFNIRVRNIINKIREGKGSIRYENLYIVVGPSSNERAIGGGNEMSRDLIALRMWCMSALVEDRSNNVLGYKEFLGQLKNKMNS</sequence>
<dbReference type="Pfam" id="PF04810">
    <property type="entry name" value="zf-Sec23_Sec24"/>
    <property type="match status" value="1"/>
</dbReference>
<reference evidence="19 20" key="1">
    <citation type="journal article" date="2016" name="Proc. Natl. Acad. Sci. U.S.A.">
        <title>Comparative genomics of biotechnologically important yeasts.</title>
        <authorList>
            <person name="Riley R."/>
            <person name="Haridas S."/>
            <person name="Wolfe K.H."/>
            <person name="Lopes M.R."/>
            <person name="Hittinger C.T."/>
            <person name="Goeker M."/>
            <person name="Salamov A.A."/>
            <person name="Wisecaver J.H."/>
            <person name="Long T.M."/>
            <person name="Calvey C.H."/>
            <person name="Aerts A.L."/>
            <person name="Barry K.W."/>
            <person name="Choi C."/>
            <person name="Clum A."/>
            <person name="Coughlan A.Y."/>
            <person name="Deshpande S."/>
            <person name="Douglass A.P."/>
            <person name="Hanson S.J."/>
            <person name="Klenk H.-P."/>
            <person name="LaButti K.M."/>
            <person name="Lapidus A."/>
            <person name="Lindquist E.A."/>
            <person name="Lipzen A.M."/>
            <person name="Meier-Kolthoff J.P."/>
            <person name="Ohm R.A."/>
            <person name="Otillar R.P."/>
            <person name="Pangilinan J.L."/>
            <person name="Peng Y."/>
            <person name="Rokas A."/>
            <person name="Rosa C.A."/>
            <person name="Scheuner C."/>
            <person name="Sibirny A.A."/>
            <person name="Slot J.C."/>
            <person name="Stielow J.B."/>
            <person name="Sun H."/>
            <person name="Kurtzman C.P."/>
            <person name="Blackwell M."/>
            <person name="Grigoriev I.V."/>
            <person name="Jeffries T.W."/>
        </authorList>
    </citation>
    <scope>NUCLEOTIDE SEQUENCE [LARGE SCALE GENOMIC DNA]</scope>
    <source>
        <strain evidence="19 20">NRRL Y-2026</strain>
    </source>
</reference>
<evidence type="ECO:0000256" key="9">
    <source>
        <dbReference type="ARBA" id="ARBA00022927"/>
    </source>
</evidence>
<gene>
    <name evidence="19" type="ORF">PICMEDRAFT_15660</name>
</gene>
<dbReference type="Gene3D" id="2.30.30.380">
    <property type="entry name" value="Zn-finger domain of Sec23/24"/>
    <property type="match status" value="1"/>
</dbReference>
<keyword evidence="6" id="KW-0963">Cytoplasm</keyword>
<dbReference type="PANTHER" id="PTHR13803">
    <property type="entry name" value="SEC24-RELATED PROTEIN"/>
    <property type="match status" value="1"/>
</dbReference>
<organism evidence="19 20">
    <name type="scientific">Pichia membranifaciens NRRL Y-2026</name>
    <dbReference type="NCBI Taxonomy" id="763406"/>
    <lineage>
        <taxon>Eukaryota</taxon>
        <taxon>Fungi</taxon>
        <taxon>Dikarya</taxon>
        <taxon>Ascomycota</taxon>
        <taxon>Saccharomycotina</taxon>
        <taxon>Pichiomycetes</taxon>
        <taxon>Pichiales</taxon>
        <taxon>Pichiaceae</taxon>
        <taxon>Pichia</taxon>
    </lineage>
</organism>
<keyword evidence="9" id="KW-0653">Protein transport</keyword>
<evidence type="ECO:0000256" key="8">
    <source>
        <dbReference type="ARBA" id="ARBA00022892"/>
    </source>
</evidence>
<dbReference type="GO" id="GO:0008270">
    <property type="term" value="F:zinc ion binding"/>
    <property type="evidence" value="ECO:0007669"/>
    <property type="project" value="InterPro"/>
</dbReference>
<dbReference type="SUPFAM" id="SSF82754">
    <property type="entry name" value="C-terminal, gelsolin-like domain of Sec23/24"/>
    <property type="match status" value="1"/>
</dbReference>
<dbReference type="SUPFAM" id="SSF53300">
    <property type="entry name" value="vWA-like"/>
    <property type="match status" value="1"/>
</dbReference>
<dbReference type="GO" id="GO:0090110">
    <property type="term" value="P:COPII-coated vesicle cargo loading"/>
    <property type="evidence" value="ECO:0007669"/>
    <property type="project" value="TreeGrafter"/>
</dbReference>
<dbReference type="Pfam" id="PF04815">
    <property type="entry name" value="Sec23_helical"/>
    <property type="match status" value="1"/>
</dbReference>
<dbReference type="InterPro" id="IPR029006">
    <property type="entry name" value="ADF-H/Gelsolin-like_dom_sf"/>
</dbReference>
<evidence type="ECO:0000256" key="3">
    <source>
        <dbReference type="ARBA" id="ARBA00004496"/>
    </source>
</evidence>
<dbReference type="Gene3D" id="3.40.20.10">
    <property type="entry name" value="Severin"/>
    <property type="match status" value="1"/>
</dbReference>
<dbReference type="Pfam" id="PF04811">
    <property type="entry name" value="Sec23_trunk"/>
    <property type="match status" value="1"/>
</dbReference>
<feature type="domain" description="Gelsolin-like" evidence="14">
    <location>
        <begin position="788"/>
        <end position="857"/>
    </location>
</feature>
<dbReference type="GO" id="GO:0000149">
    <property type="term" value="F:SNARE binding"/>
    <property type="evidence" value="ECO:0007669"/>
    <property type="project" value="TreeGrafter"/>
</dbReference>